<reference evidence="1" key="1">
    <citation type="journal article" date="2019" name="Sci. Rep.">
        <title>Draft genome of Tanacetum cinerariifolium, the natural source of mosquito coil.</title>
        <authorList>
            <person name="Yamashiro T."/>
            <person name="Shiraishi A."/>
            <person name="Satake H."/>
            <person name="Nakayama K."/>
        </authorList>
    </citation>
    <scope>NUCLEOTIDE SEQUENCE</scope>
</reference>
<organism evidence="1">
    <name type="scientific">Tanacetum cinerariifolium</name>
    <name type="common">Dalmatian daisy</name>
    <name type="synonym">Chrysanthemum cinerariifolium</name>
    <dbReference type="NCBI Taxonomy" id="118510"/>
    <lineage>
        <taxon>Eukaryota</taxon>
        <taxon>Viridiplantae</taxon>
        <taxon>Streptophyta</taxon>
        <taxon>Embryophyta</taxon>
        <taxon>Tracheophyta</taxon>
        <taxon>Spermatophyta</taxon>
        <taxon>Magnoliopsida</taxon>
        <taxon>eudicotyledons</taxon>
        <taxon>Gunneridae</taxon>
        <taxon>Pentapetalae</taxon>
        <taxon>asterids</taxon>
        <taxon>campanulids</taxon>
        <taxon>Asterales</taxon>
        <taxon>Asteraceae</taxon>
        <taxon>Asteroideae</taxon>
        <taxon>Anthemideae</taxon>
        <taxon>Anthemidinae</taxon>
        <taxon>Tanacetum</taxon>
    </lineage>
</organism>
<gene>
    <name evidence="1" type="ORF">Tci_298515</name>
</gene>
<dbReference type="GO" id="GO:0000502">
    <property type="term" value="C:proteasome complex"/>
    <property type="evidence" value="ECO:0007669"/>
    <property type="project" value="UniProtKB-KW"/>
</dbReference>
<proteinExistence type="predicted"/>
<dbReference type="EMBL" id="BKCJ010098408">
    <property type="protein sequence ID" value="GEX26540.1"/>
    <property type="molecule type" value="Genomic_DNA"/>
</dbReference>
<protein>
    <submittedName>
        <fullName evidence="1">Proteasome subunit alpha type-1</fullName>
    </submittedName>
</protein>
<evidence type="ECO:0000313" key="1">
    <source>
        <dbReference type="EMBL" id="GEX26540.1"/>
    </source>
</evidence>
<keyword evidence="1" id="KW-0647">Proteasome</keyword>
<sequence length="619" mass="71718">MEYLFQATWLEDGGAWKFRDYVNLFFVNFKACTGNFVSKNNSFFNHKVTFLPVKDKICILATFMHFIEVFKTVIEGVSKDGKEDGLDSLSFMAWAKAALMTFSEDMFGLCSKFNAQIPASSVLAAGRGSCHLKENAQIIREHYIDRKAFAYKRMFRKGISFLSYGAKLRLGFHFHVEKRLEFLKEVDRKRWGKESANTSGVKFILRFDSSFVEFIQPCFWFTHLLPFAQDIRTILALMLILRGRRMQKRQTTSKHGTYVFGESLSGQENESEQDPLTSENITRRENGSIVSITELDCKNLNRNDIKDMYLLCVNGKVEDYIEIGSLWSLSVFIRSTVIWERVHDFQLGVESYQQKVNLATPTITFPGIEKYKVFCIVFEPVYGIIYKNNKKEKGVTRHQEIHKFCDAILKKVLEGLESYNNNVKHGYVTPSHSKEDVEYLDISPSIFRNVARDENVLLGFNIIKIRVGKITVVILVRDKCPRRKEYCITVRAIIIQRSFSKHLRSKGTLNCKPNNSVRMTLEGKKTWWLRLGARLYDSWKLQGDVEELWDELTKLGLGLRCCLVSMVPRLNLVPKEVIWPLGRQVESLRCLCAFRYDVGELWRSVGAWLGFKWVEMEGK</sequence>
<dbReference type="AlphaFoldDB" id="A0A699H2Z1"/>
<name>A0A699H2Z1_TANCI</name>
<comment type="caution">
    <text evidence="1">The sequence shown here is derived from an EMBL/GenBank/DDBJ whole genome shotgun (WGS) entry which is preliminary data.</text>
</comment>
<accession>A0A699H2Z1</accession>